<feature type="region of interest" description="Disordered" evidence="1">
    <location>
        <begin position="63"/>
        <end position="133"/>
    </location>
</feature>
<comment type="caution">
    <text evidence="2">The sequence shown here is derived from an EMBL/GenBank/DDBJ whole genome shotgun (WGS) entry which is preliminary data.</text>
</comment>
<evidence type="ECO:0000256" key="1">
    <source>
        <dbReference type="SAM" id="MobiDB-lite"/>
    </source>
</evidence>
<proteinExistence type="predicted"/>
<protein>
    <recommendedName>
        <fullName evidence="4">Homeobox domain-containing protein</fullName>
    </recommendedName>
</protein>
<organism evidence="2 3">
    <name type="scientific">Neisseria dumasiana</name>
    <dbReference type="NCBI Taxonomy" id="1931275"/>
    <lineage>
        <taxon>Bacteria</taxon>
        <taxon>Pseudomonadati</taxon>
        <taxon>Pseudomonadota</taxon>
        <taxon>Betaproteobacteria</taxon>
        <taxon>Neisseriales</taxon>
        <taxon>Neisseriaceae</taxon>
        <taxon>Neisseria</taxon>
    </lineage>
</organism>
<evidence type="ECO:0008006" key="4">
    <source>
        <dbReference type="Google" id="ProtNLM"/>
    </source>
</evidence>
<gene>
    <name evidence="2" type="ORF">BV913_12325</name>
</gene>
<dbReference type="Proteomes" id="UP000193346">
    <property type="component" value="Unassembled WGS sequence"/>
</dbReference>
<accession>A0ABX3WKA9</accession>
<sequence>MDDFIKEHNLKPEKNKKSVLAPYQHEIFKMKEMGFTEKIILQFLKEKKGISVSQQTLNWFIRSRKNDTKPVSSAQKTPVKPVQVETDKLVIHKPHTNQVEHGSPRKFEWGETPSDAELFGSSDEEQPQDDKNK</sequence>
<evidence type="ECO:0000313" key="2">
    <source>
        <dbReference type="EMBL" id="OSI25453.1"/>
    </source>
</evidence>
<reference evidence="2 3" key="1">
    <citation type="submission" date="2017-01" db="EMBL/GenBank/DDBJ databases">
        <authorList>
            <person name="Wolfgang W.J."/>
            <person name="Cole J."/>
            <person name="Wroblewski D."/>
            <person name="Mcginnis J."/>
            <person name="Musser K.A."/>
        </authorList>
    </citation>
    <scope>NUCLEOTIDE SEQUENCE [LARGE SCALE GENOMIC DNA]</scope>
    <source>
        <strain evidence="2 3">93087</strain>
    </source>
</reference>
<keyword evidence="3" id="KW-1185">Reference proteome</keyword>
<name>A0ABX3WKA9_9NEIS</name>
<dbReference type="EMBL" id="MTAC01000063">
    <property type="protein sequence ID" value="OSI25453.1"/>
    <property type="molecule type" value="Genomic_DNA"/>
</dbReference>
<evidence type="ECO:0000313" key="3">
    <source>
        <dbReference type="Proteomes" id="UP000193346"/>
    </source>
</evidence>